<keyword evidence="3" id="KW-0238">DNA-binding</keyword>
<dbReference type="GO" id="GO:0005634">
    <property type="term" value="C:nucleus"/>
    <property type="evidence" value="ECO:0007669"/>
    <property type="project" value="UniProtKB-SubCell"/>
</dbReference>
<comment type="subcellular location">
    <subcellularLocation>
        <location evidence="1">Nucleus</location>
    </subcellularLocation>
</comment>
<evidence type="ECO:0000256" key="5">
    <source>
        <dbReference type="ARBA" id="ARBA00023242"/>
    </source>
</evidence>
<evidence type="ECO:0000256" key="2">
    <source>
        <dbReference type="ARBA" id="ARBA00023015"/>
    </source>
</evidence>
<dbReference type="SUPFAM" id="SSF118290">
    <property type="entry name" value="WRKY DNA-binding domain"/>
    <property type="match status" value="1"/>
</dbReference>
<feature type="compositionally biased region" description="Basic and acidic residues" evidence="6">
    <location>
        <begin position="1"/>
        <end position="20"/>
    </location>
</feature>
<evidence type="ECO:0000256" key="4">
    <source>
        <dbReference type="ARBA" id="ARBA00023163"/>
    </source>
</evidence>
<feature type="compositionally biased region" description="Polar residues" evidence="6">
    <location>
        <begin position="24"/>
        <end position="36"/>
    </location>
</feature>
<dbReference type="GO" id="GO:0000976">
    <property type="term" value="F:transcription cis-regulatory region binding"/>
    <property type="evidence" value="ECO:0007669"/>
    <property type="project" value="TreeGrafter"/>
</dbReference>
<reference evidence="8" key="1">
    <citation type="journal article" date="2017" name="Gigascience">
        <title>The genome draft of coconut (Cocos nucifera).</title>
        <authorList>
            <person name="Xiao Y."/>
            <person name="Xu P."/>
            <person name="Fan H."/>
            <person name="Baudouin L."/>
            <person name="Xia W."/>
            <person name="Bocs S."/>
            <person name="Xu J."/>
            <person name="Li Q."/>
            <person name="Guo A."/>
            <person name="Zhou L."/>
            <person name="Li J."/>
            <person name="Wu Y."/>
            <person name="Ma Z."/>
            <person name="Armero A."/>
            <person name="Issali A.E."/>
            <person name="Liu N."/>
            <person name="Peng M."/>
            <person name="Yang Y."/>
        </authorList>
    </citation>
    <scope>NUCLEOTIDE SEQUENCE</scope>
    <source>
        <tissue evidence="8">Spear leaf of Hainan Tall coconut</tissue>
    </source>
</reference>
<dbReference type="Proteomes" id="UP000797356">
    <property type="component" value="Chromosome 2"/>
</dbReference>
<accession>A0A8K0MWC4</accession>
<keyword evidence="2" id="KW-0805">Transcription regulation</keyword>
<dbReference type="PANTHER" id="PTHR32096:SF19">
    <property type="entry name" value="OS01G0750100 PROTEIN"/>
    <property type="match status" value="1"/>
</dbReference>
<dbReference type="OrthoDB" id="726408at2759"/>
<dbReference type="InterPro" id="IPR003657">
    <property type="entry name" value="WRKY_dom"/>
</dbReference>
<dbReference type="PANTHER" id="PTHR32096">
    <property type="entry name" value="WRKY TRANSCRIPTION FACTOR 30-RELATED-RELATED"/>
    <property type="match status" value="1"/>
</dbReference>
<dbReference type="EMBL" id="CM017873">
    <property type="protein sequence ID" value="KAG1330228.1"/>
    <property type="molecule type" value="Genomic_DNA"/>
</dbReference>
<name>A0A8K0MWC4_COCNU</name>
<evidence type="ECO:0000256" key="1">
    <source>
        <dbReference type="ARBA" id="ARBA00004123"/>
    </source>
</evidence>
<keyword evidence="5" id="KW-0539">Nucleus</keyword>
<comment type="caution">
    <text evidence="8">The sequence shown here is derived from an EMBL/GenBank/DDBJ whole genome shotgun (WGS) entry which is preliminary data.</text>
</comment>
<feature type="domain" description="WRKY" evidence="7">
    <location>
        <begin position="66"/>
        <end position="126"/>
    </location>
</feature>
<dbReference type="PROSITE" id="PS50811">
    <property type="entry name" value="WRKY"/>
    <property type="match status" value="1"/>
</dbReference>
<keyword evidence="4" id="KW-0804">Transcription</keyword>
<reference evidence="8" key="2">
    <citation type="submission" date="2019-07" db="EMBL/GenBank/DDBJ databases">
        <authorList>
            <person name="Yang Y."/>
            <person name="Bocs S."/>
            <person name="Baudouin L."/>
        </authorList>
    </citation>
    <scope>NUCLEOTIDE SEQUENCE</scope>
    <source>
        <tissue evidence="8">Spear leaf of Hainan Tall coconut</tissue>
    </source>
</reference>
<evidence type="ECO:0000256" key="3">
    <source>
        <dbReference type="ARBA" id="ARBA00023125"/>
    </source>
</evidence>
<keyword evidence="9" id="KW-1185">Reference proteome</keyword>
<dbReference type="InterPro" id="IPR036576">
    <property type="entry name" value="WRKY_dom_sf"/>
</dbReference>
<feature type="region of interest" description="Disordered" evidence="6">
    <location>
        <begin position="1"/>
        <end position="67"/>
    </location>
</feature>
<dbReference type="GO" id="GO:0003700">
    <property type="term" value="F:DNA-binding transcription factor activity"/>
    <property type="evidence" value="ECO:0007669"/>
    <property type="project" value="InterPro"/>
</dbReference>
<organism evidence="8 9">
    <name type="scientific">Cocos nucifera</name>
    <name type="common">Coconut palm</name>
    <dbReference type="NCBI Taxonomy" id="13894"/>
    <lineage>
        <taxon>Eukaryota</taxon>
        <taxon>Viridiplantae</taxon>
        <taxon>Streptophyta</taxon>
        <taxon>Embryophyta</taxon>
        <taxon>Tracheophyta</taxon>
        <taxon>Spermatophyta</taxon>
        <taxon>Magnoliopsida</taxon>
        <taxon>Liliopsida</taxon>
        <taxon>Arecaceae</taxon>
        <taxon>Arecoideae</taxon>
        <taxon>Cocoseae</taxon>
        <taxon>Attaleinae</taxon>
        <taxon>Cocos</taxon>
    </lineage>
</organism>
<dbReference type="Gene3D" id="2.20.25.80">
    <property type="entry name" value="WRKY domain"/>
    <property type="match status" value="1"/>
</dbReference>
<dbReference type="FunFam" id="2.20.25.80:FF:000004">
    <property type="entry name" value="WRKY transcription factor 65"/>
    <property type="match status" value="1"/>
</dbReference>
<proteinExistence type="predicted"/>
<evidence type="ECO:0000259" key="7">
    <source>
        <dbReference type="PROSITE" id="PS50811"/>
    </source>
</evidence>
<evidence type="ECO:0000313" key="9">
    <source>
        <dbReference type="Proteomes" id="UP000797356"/>
    </source>
</evidence>
<dbReference type="InterPro" id="IPR044810">
    <property type="entry name" value="WRKY_plant"/>
</dbReference>
<protein>
    <submittedName>
        <fullName evidence="8">Putative WRKY transcription factor 65</fullName>
    </submittedName>
</protein>
<gene>
    <name evidence="8" type="ORF">COCNU_02G001960</name>
</gene>
<feature type="region of interest" description="Disordered" evidence="6">
    <location>
        <begin position="122"/>
        <end position="167"/>
    </location>
</feature>
<sequence length="293" mass="31219">MDGSFKRSDLEDPGIVRKSDGVSLPSTTDLKISTRLSSPSSKKRSRRSVQKRVVSVPSGDGAVPTTDSWAWRKYGQKPIKGSPYPRGYYRCSSCKGCPARKQVERSRLDPAMLVITYAGEHSHPCPLPRNRHHQHHRSSKLRSAETPTSDLEPAAPDSGPTGPANPEAKFADLIAEDTSSLITLDDLYLLPDAGSTSSTSRPGADDALLYGSVCSAGGDGAAAGVAMMLADECERLSGDDGGCGGEEDSLFADLGELPECSAVLRRGFAERHMRGDESQRCTLTTVACCRSSG</sequence>
<dbReference type="AlphaFoldDB" id="A0A8K0MWC4"/>
<dbReference type="Pfam" id="PF03106">
    <property type="entry name" value="WRKY"/>
    <property type="match status" value="1"/>
</dbReference>
<dbReference type="SMART" id="SM00774">
    <property type="entry name" value="WRKY"/>
    <property type="match status" value="1"/>
</dbReference>
<evidence type="ECO:0000313" key="8">
    <source>
        <dbReference type="EMBL" id="KAG1330228.1"/>
    </source>
</evidence>
<feature type="compositionally biased region" description="Basic residues" evidence="6">
    <location>
        <begin position="129"/>
        <end position="140"/>
    </location>
</feature>
<feature type="compositionally biased region" description="Basic residues" evidence="6">
    <location>
        <begin position="41"/>
        <end position="50"/>
    </location>
</feature>
<evidence type="ECO:0000256" key="6">
    <source>
        <dbReference type="SAM" id="MobiDB-lite"/>
    </source>
</evidence>